<organism evidence="6 7">
    <name type="scientific">Hydrotalea sandarakina</name>
    <dbReference type="NCBI Taxonomy" id="1004304"/>
    <lineage>
        <taxon>Bacteria</taxon>
        <taxon>Pseudomonadati</taxon>
        <taxon>Bacteroidota</taxon>
        <taxon>Chitinophagia</taxon>
        <taxon>Chitinophagales</taxon>
        <taxon>Chitinophagaceae</taxon>
        <taxon>Hydrotalea</taxon>
    </lineage>
</organism>
<evidence type="ECO:0000313" key="6">
    <source>
        <dbReference type="EMBL" id="PZX65984.1"/>
    </source>
</evidence>
<feature type="domain" description="Serine acetyltransferase N-terminal" evidence="5">
    <location>
        <begin position="74"/>
        <end position="124"/>
    </location>
</feature>
<gene>
    <name evidence="6" type="ORF">LX80_00480</name>
</gene>
<dbReference type="EMBL" id="QKZV01000001">
    <property type="protein sequence ID" value="PZX65984.1"/>
    <property type="molecule type" value="Genomic_DNA"/>
</dbReference>
<dbReference type="RefSeq" id="WP_111293419.1">
    <property type="nucleotide sequence ID" value="NZ_QKZV01000001.1"/>
</dbReference>
<dbReference type="SUPFAM" id="SSF51161">
    <property type="entry name" value="Trimeric LpxA-like enzymes"/>
    <property type="match status" value="1"/>
</dbReference>
<dbReference type="PANTHER" id="PTHR42811">
    <property type="entry name" value="SERINE ACETYLTRANSFERASE"/>
    <property type="match status" value="1"/>
</dbReference>
<evidence type="ECO:0000313" key="7">
    <source>
        <dbReference type="Proteomes" id="UP000249720"/>
    </source>
</evidence>
<reference evidence="6 7" key="1">
    <citation type="submission" date="2018-06" db="EMBL/GenBank/DDBJ databases">
        <title>Genomic Encyclopedia of Archaeal and Bacterial Type Strains, Phase II (KMG-II): from individual species to whole genera.</title>
        <authorList>
            <person name="Goeker M."/>
        </authorList>
    </citation>
    <scope>NUCLEOTIDE SEQUENCE [LARGE SCALE GENOMIC DNA]</scope>
    <source>
        <strain evidence="6 7">DSM 23241</strain>
    </source>
</reference>
<dbReference type="InterPro" id="IPR042122">
    <property type="entry name" value="Ser_AcTrfase_N_sf"/>
</dbReference>
<evidence type="ECO:0000256" key="1">
    <source>
        <dbReference type="ARBA" id="ARBA00018522"/>
    </source>
</evidence>
<keyword evidence="4" id="KW-0012">Acyltransferase</keyword>
<dbReference type="CDD" id="cd03354">
    <property type="entry name" value="LbH_SAT"/>
    <property type="match status" value="1"/>
</dbReference>
<evidence type="ECO:0000256" key="2">
    <source>
        <dbReference type="ARBA" id="ARBA00022605"/>
    </source>
</evidence>
<keyword evidence="7" id="KW-1185">Reference proteome</keyword>
<dbReference type="OrthoDB" id="9801456at2"/>
<dbReference type="GO" id="GO:0005737">
    <property type="term" value="C:cytoplasm"/>
    <property type="evidence" value="ECO:0007669"/>
    <property type="project" value="InterPro"/>
</dbReference>
<evidence type="ECO:0000259" key="5">
    <source>
        <dbReference type="Pfam" id="PF06426"/>
    </source>
</evidence>
<evidence type="ECO:0000256" key="3">
    <source>
        <dbReference type="ARBA" id="ARBA00022679"/>
    </source>
</evidence>
<dbReference type="InterPro" id="IPR011004">
    <property type="entry name" value="Trimer_LpxA-like_sf"/>
</dbReference>
<evidence type="ECO:0000256" key="4">
    <source>
        <dbReference type="ARBA" id="ARBA00023315"/>
    </source>
</evidence>
<dbReference type="Gene3D" id="2.160.10.10">
    <property type="entry name" value="Hexapeptide repeat proteins"/>
    <property type="match status" value="1"/>
</dbReference>
<accession>A0A2W7S0E7</accession>
<dbReference type="Gene3D" id="1.10.3130.10">
    <property type="entry name" value="serine acetyltransferase, domain 1"/>
    <property type="match status" value="1"/>
</dbReference>
<dbReference type="Pfam" id="PF06426">
    <property type="entry name" value="SATase_N"/>
    <property type="match status" value="1"/>
</dbReference>
<dbReference type="UniPathway" id="UPA00136">
    <property type="reaction ID" value="UER00199"/>
</dbReference>
<sequence length="277" mass="30700">MNESTFLQTLYHRNKKCYQVFPDKHATESFIDDLFHLCFVPKNNGLGGLMAIQRDYADLKVRFQSIVSGFLPDAKAIDDITNQFFEKIPEVYEVLLADAQAILSSDPAAQSLEEVLVAYPGFFATAVYRFSNVLWHLNLRLLARLLTEIAHSKTGIDIHPGATIGHSFSIDHGTGVVIGETCILGNNVKLYQSVTLGALSVDKKDATTKRHPTIEDNVVIYSGATILGGDTIIGHDSIIGGNVWLTYSVEPFSVVYHKSEVKVRDNNPFPEPLNYVI</sequence>
<dbReference type="GO" id="GO:0006535">
    <property type="term" value="P:cysteine biosynthetic process from serine"/>
    <property type="evidence" value="ECO:0007669"/>
    <property type="project" value="InterPro"/>
</dbReference>
<dbReference type="InterPro" id="IPR045304">
    <property type="entry name" value="LbH_SAT"/>
</dbReference>
<dbReference type="AlphaFoldDB" id="A0A2W7S0E7"/>
<keyword evidence="2" id="KW-0028">Amino-acid biosynthesis</keyword>
<dbReference type="InterPro" id="IPR010493">
    <property type="entry name" value="Ser_AcTrfase_N"/>
</dbReference>
<comment type="caution">
    <text evidence="6">The sequence shown here is derived from an EMBL/GenBank/DDBJ whole genome shotgun (WGS) entry which is preliminary data.</text>
</comment>
<dbReference type="Proteomes" id="UP000249720">
    <property type="component" value="Unassembled WGS sequence"/>
</dbReference>
<keyword evidence="3 6" id="KW-0808">Transferase</keyword>
<name>A0A2W7S0E7_9BACT</name>
<dbReference type="GO" id="GO:0009001">
    <property type="term" value="F:serine O-acetyltransferase activity"/>
    <property type="evidence" value="ECO:0007669"/>
    <property type="project" value="InterPro"/>
</dbReference>
<protein>
    <recommendedName>
        <fullName evidence="1">Serine acetyltransferase</fullName>
    </recommendedName>
</protein>
<proteinExistence type="predicted"/>